<dbReference type="Pfam" id="PF13411">
    <property type="entry name" value="MerR_1"/>
    <property type="match status" value="1"/>
</dbReference>
<dbReference type="RefSeq" id="WP_160201504.1">
    <property type="nucleotide sequence ID" value="NZ_QXWK01000010.1"/>
</dbReference>
<dbReference type="SUPFAM" id="SSF89082">
    <property type="entry name" value="Antibiotic binding domain of TipA-like multidrug resistance regulators"/>
    <property type="match status" value="1"/>
</dbReference>
<dbReference type="PROSITE" id="PS50937">
    <property type="entry name" value="HTH_MERR_2"/>
    <property type="match status" value="1"/>
</dbReference>
<evidence type="ECO:0000313" key="7">
    <source>
        <dbReference type="Proteomes" id="UP000446866"/>
    </source>
</evidence>
<dbReference type="AlphaFoldDB" id="A0A845QGP7"/>
<feature type="domain" description="HTH merR-type" evidence="5">
    <location>
        <begin position="1"/>
        <end position="70"/>
    </location>
</feature>
<dbReference type="Gene3D" id="1.10.1660.10">
    <property type="match status" value="1"/>
</dbReference>
<dbReference type="InterPro" id="IPR036244">
    <property type="entry name" value="TipA-like_antibiotic-bd"/>
</dbReference>
<dbReference type="CDD" id="cd01106">
    <property type="entry name" value="HTH_TipAL-Mta"/>
    <property type="match status" value="1"/>
</dbReference>
<proteinExistence type="predicted"/>
<evidence type="ECO:0000256" key="1">
    <source>
        <dbReference type="ARBA" id="ARBA00023015"/>
    </source>
</evidence>
<dbReference type="InterPro" id="IPR000551">
    <property type="entry name" value="MerR-type_HTH_dom"/>
</dbReference>
<dbReference type="GO" id="GO:0003677">
    <property type="term" value="F:DNA binding"/>
    <property type="evidence" value="ECO:0007669"/>
    <property type="project" value="UniProtKB-KW"/>
</dbReference>
<dbReference type="PANTHER" id="PTHR30204">
    <property type="entry name" value="REDOX-CYCLING DRUG-SENSING TRANSCRIPTIONAL ACTIVATOR SOXR"/>
    <property type="match status" value="1"/>
</dbReference>
<keyword evidence="7" id="KW-1185">Reference proteome</keyword>
<evidence type="ECO:0000259" key="5">
    <source>
        <dbReference type="PROSITE" id="PS50937"/>
    </source>
</evidence>
<reference evidence="6 7" key="1">
    <citation type="submission" date="2018-08" db="EMBL/GenBank/DDBJ databases">
        <title>Murine metabolic-syndrome-specific gut microbial biobank.</title>
        <authorList>
            <person name="Liu C."/>
        </authorList>
    </citation>
    <scope>NUCLEOTIDE SEQUENCE [LARGE SCALE GENOMIC DNA]</scope>
    <source>
        <strain evidence="6 7">28</strain>
    </source>
</reference>
<keyword evidence="3" id="KW-0010">Activator</keyword>
<dbReference type="InterPro" id="IPR009061">
    <property type="entry name" value="DNA-bd_dom_put_sf"/>
</dbReference>
<name>A0A845QGP7_9FIRM</name>
<dbReference type="PANTHER" id="PTHR30204:SF90">
    <property type="entry name" value="HTH-TYPE TRANSCRIPTIONAL ACTIVATOR MTA"/>
    <property type="match status" value="1"/>
</dbReference>
<evidence type="ECO:0000313" key="6">
    <source>
        <dbReference type="EMBL" id="NBH61220.1"/>
    </source>
</evidence>
<dbReference type="Proteomes" id="UP000446866">
    <property type="component" value="Unassembled WGS sequence"/>
</dbReference>
<evidence type="ECO:0000256" key="3">
    <source>
        <dbReference type="ARBA" id="ARBA00023159"/>
    </source>
</evidence>
<keyword evidence="1" id="KW-0805">Transcription regulation</keyword>
<dbReference type="InterPro" id="IPR047057">
    <property type="entry name" value="MerR_fam"/>
</dbReference>
<dbReference type="GO" id="GO:0003700">
    <property type="term" value="F:DNA-binding transcription factor activity"/>
    <property type="evidence" value="ECO:0007669"/>
    <property type="project" value="InterPro"/>
</dbReference>
<dbReference type="PRINTS" id="PR00040">
    <property type="entry name" value="HTHMERR"/>
</dbReference>
<protein>
    <submittedName>
        <fullName evidence="6">MerR family transcriptional regulator</fullName>
    </submittedName>
</protein>
<accession>A0A845QGP7</accession>
<evidence type="ECO:0000256" key="4">
    <source>
        <dbReference type="ARBA" id="ARBA00023163"/>
    </source>
</evidence>
<evidence type="ECO:0000256" key="2">
    <source>
        <dbReference type="ARBA" id="ARBA00023125"/>
    </source>
</evidence>
<dbReference type="EMBL" id="QXWK01000010">
    <property type="protein sequence ID" value="NBH61220.1"/>
    <property type="molecule type" value="Genomic_DNA"/>
</dbReference>
<dbReference type="InterPro" id="IPR012925">
    <property type="entry name" value="TipAS_dom"/>
</dbReference>
<keyword evidence="4" id="KW-0804">Transcription</keyword>
<keyword evidence="2" id="KW-0238">DNA-binding</keyword>
<dbReference type="Gene3D" id="1.10.490.50">
    <property type="entry name" value="Antibiotic binding domain of TipA-like multidrug resistance regulators"/>
    <property type="match status" value="1"/>
</dbReference>
<dbReference type="SMART" id="SM00422">
    <property type="entry name" value="HTH_MERR"/>
    <property type="match status" value="1"/>
</dbReference>
<organism evidence="6 7">
    <name type="scientific">Anaerotruncus colihominis</name>
    <dbReference type="NCBI Taxonomy" id="169435"/>
    <lineage>
        <taxon>Bacteria</taxon>
        <taxon>Bacillati</taxon>
        <taxon>Bacillota</taxon>
        <taxon>Clostridia</taxon>
        <taxon>Eubacteriales</taxon>
        <taxon>Oscillospiraceae</taxon>
        <taxon>Anaerotruncus</taxon>
    </lineage>
</organism>
<dbReference type="SUPFAM" id="SSF46955">
    <property type="entry name" value="Putative DNA-binding domain"/>
    <property type="match status" value="1"/>
</dbReference>
<comment type="caution">
    <text evidence="6">The sequence shown here is derived from an EMBL/GenBank/DDBJ whole genome shotgun (WGS) entry which is preliminary data.</text>
</comment>
<dbReference type="Pfam" id="PF07739">
    <property type="entry name" value="TipAS"/>
    <property type="match status" value="1"/>
</dbReference>
<gene>
    <name evidence="6" type="ORF">D0435_06090</name>
</gene>
<sequence length="242" mass="27137">MKTVKEVSAFTGVSVRTLHHYDAIGLLKPDAVTEAGYRLYGDTALARLQQILLFRELEFSLKEIKEILGSPDFDRDKALTQQITLLTMKKQHLENLIELAREIKTTGVSNMDFTPFDTSKMDEYAARAKAAYGKTSAYKEFTEKTKNCTGEEMQHMGMQMMEIFAEFGAMRESAPESDKVQAQVQKLQDFITEHYYTCTDEILAGLGAMYIADAEFSANIDKAGGAGTAAFVSRAIEVYCRR</sequence>